<keyword evidence="1" id="KW-0479">Metal-binding</keyword>
<reference evidence="4 5" key="1">
    <citation type="submission" date="2019-10" db="EMBL/GenBank/DDBJ databases">
        <authorList>
            <person name="Palmer J.M."/>
        </authorList>
    </citation>
    <scope>NUCLEOTIDE SEQUENCE [LARGE SCALE GENOMIC DNA]</scope>
    <source>
        <strain evidence="4 5">TWF730</strain>
    </source>
</reference>
<dbReference type="Gene3D" id="1.10.1280.10">
    <property type="entry name" value="Di-copper center containing domain from catechol oxidase"/>
    <property type="match status" value="1"/>
</dbReference>
<comment type="caution">
    <text evidence="4">The sequence shown here is derived from an EMBL/GenBank/DDBJ whole genome shotgun (WGS) entry which is preliminary data.</text>
</comment>
<dbReference type="PROSITE" id="PS00497">
    <property type="entry name" value="TYROSINASE_1"/>
    <property type="match status" value="1"/>
</dbReference>
<evidence type="ECO:0000259" key="2">
    <source>
        <dbReference type="PROSITE" id="PS00497"/>
    </source>
</evidence>
<gene>
    <name evidence="4" type="ORF">TWF730_003767</name>
</gene>
<dbReference type="Proteomes" id="UP001373714">
    <property type="component" value="Unassembled WGS sequence"/>
</dbReference>
<dbReference type="EMBL" id="JAVHNS010000015">
    <property type="protein sequence ID" value="KAK6334553.1"/>
    <property type="molecule type" value="Genomic_DNA"/>
</dbReference>
<dbReference type="AlphaFoldDB" id="A0AAV9U3Q6"/>
<feature type="domain" description="Tyrosinase copper-binding" evidence="3">
    <location>
        <begin position="366"/>
        <end position="377"/>
    </location>
</feature>
<dbReference type="InterPro" id="IPR002227">
    <property type="entry name" value="Tyrosinase_Cu-bd"/>
</dbReference>
<keyword evidence="5" id="KW-1185">Reference proteome</keyword>
<evidence type="ECO:0000313" key="5">
    <source>
        <dbReference type="Proteomes" id="UP001373714"/>
    </source>
</evidence>
<dbReference type="PANTHER" id="PTHR11474">
    <property type="entry name" value="TYROSINASE FAMILY MEMBER"/>
    <property type="match status" value="1"/>
</dbReference>
<accession>A0AAV9U3Q6</accession>
<name>A0AAV9U3Q6_9PEZI</name>
<organism evidence="4 5">
    <name type="scientific">Orbilia blumenaviensis</name>
    <dbReference type="NCBI Taxonomy" id="1796055"/>
    <lineage>
        <taxon>Eukaryota</taxon>
        <taxon>Fungi</taxon>
        <taxon>Dikarya</taxon>
        <taxon>Ascomycota</taxon>
        <taxon>Pezizomycotina</taxon>
        <taxon>Orbiliomycetes</taxon>
        <taxon>Orbiliales</taxon>
        <taxon>Orbiliaceae</taxon>
        <taxon>Orbilia</taxon>
    </lineage>
</organism>
<proteinExistence type="predicted"/>
<evidence type="ECO:0000259" key="3">
    <source>
        <dbReference type="PROSITE" id="PS00498"/>
    </source>
</evidence>
<sequence length="636" mass="72334">MTACANQTNPVWEDEIKNFFAKPYWIKPEADREAVGKFWTKKMHSGDPKESYNFGINLSDHNSVTTWSRQIYLQIKSENMPMTDKRDRLFPKEAIDRFHLWITQGHRKTEADPIVDTPIKFPTYEPPPFIVRKDISSLSEDELNAYRAAIDDKLNPTDLGSKWQELCYIHTDWCLHYQEGFLPWHRAHLMYMESLIGCGIPYWNWMAEDASNPNSSSSGIPQAFFDEDYLHPTKGKRPNPLRFALAKDGASAKGQRCVTRAGELMPGAPLDKRDPYIKKMNDYQRQILAALREPLFSIPQGYLGTPGYPWANIPVFDPPQPEELYTHDFNGKPIGKHFDNLLEQPHDNFHGWIGDDMADNSYTAFDPVFWSFHANMDRVFETWIRSHPTAQYTSSFPLRPFVGAHSTRMVLSEGDPRAWIHTTIGDMAKDCKSLGYIFMPPRVPDLKESTKDQLSALGNTEAMVLLGQCDEATASNPQTSGRAGKKAYIVFDGVKCTDETFVIDVFLKDKSRAALAGMELESKIENPYFVGTSTRIGMGDGVSSESKGKRCILHGVQRFLPLNLIPVEVEHLSAEQIDVILKVTNVSQGVEVEKEVYQQMVGFTGKFYWDEPINPASQEISEIPDNIIKENKCYCN</sequence>
<dbReference type="InterPro" id="IPR008922">
    <property type="entry name" value="Di-copper_centre_dom_sf"/>
</dbReference>
<evidence type="ECO:0000313" key="4">
    <source>
        <dbReference type="EMBL" id="KAK6334553.1"/>
    </source>
</evidence>
<dbReference type="InterPro" id="IPR050316">
    <property type="entry name" value="Tyrosinase/Hemocyanin"/>
</dbReference>
<dbReference type="PRINTS" id="PR00092">
    <property type="entry name" value="TYROSINASE"/>
</dbReference>
<protein>
    <recommendedName>
        <fullName evidence="2 3">Tyrosinase copper-binding domain-containing protein</fullName>
    </recommendedName>
</protein>
<feature type="domain" description="Tyrosinase copper-binding" evidence="2">
    <location>
        <begin position="176"/>
        <end position="193"/>
    </location>
</feature>
<evidence type="ECO:0000256" key="1">
    <source>
        <dbReference type="ARBA" id="ARBA00022723"/>
    </source>
</evidence>
<dbReference type="Pfam" id="PF00264">
    <property type="entry name" value="Tyrosinase"/>
    <property type="match status" value="1"/>
</dbReference>
<dbReference type="GO" id="GO:0046872">
    <property type="term" value="F:metal ion binding"/>
    <property type="evidence" value="ECO:0007669"/>
    <property type="project" value="UniProtKB-KW"/>
</dbReference>
<dbReference type="SUPFAM" id="SSF48056">
    <property type="entry name" value="Di-copper centre-containing domain"/>
    <property type="match status" value="1"/>
</dbReference>
<dbReference type="PROSITE" id="PS00498">
    <property type="entry name" value="TYROSINASE_2"/>
    <property type="match status" value="1"/>
</dbReference>
<dbReference type="GO" id="GO:0016491">
    <property type="term" value="F:oxidoreductase activity"/>
    <property type="evidence" value="ECO:0007669"/>
    <property type="project" value="InterPro"/>
</dbReference>